<dbReference type="PANTHER" id="PTHR47169:SF2">
    <property type="entry name" value="OS01G0541250 PROTEIN"/>
    <property type="match status" value="1"/>
</dbReference>
<sequence>MQPQLSHGASDPLRPSNEPRDGKRHLRPAERHAVYETLLGASSNGSLPRGIIVRVAAQFHCHALTVSRIWSQGQESIRGGRICADVASKIRGNSGRKKLRTNEEIEAAIRQVPQSARQTLRGMAFQADIPKTTIVRHMKEAARLKARSSYVKPFLTPANIQERLRFAMSFLPPSSDGNHFFSDLHDYVHIDEKWFYLTRVKKKFYVYEDEVVAARFVKSKRFITKVMFLAAIARPRVELDGTIFDGKIGVWPFVEKMPARRNSKNRAKGTMITTPQSVDAKVYLNMVLNNVVPAIKSKFPPQSGVIIQQDNASPHKCVTTSVLNSRGILGIEVKNQPPNSPDFNVLDLGFFNSIQSLQYQKSTRTIEELIDAVETSFYELPVDTVSKTFITLQKVMEKCIEIHGSNDYKLPHMKKDAMISDFTSFNVECDAYTYESALIHLNYRLGEQASMESLVNSPEQAVVII</sequence>
<dbReference type="EMBL" id="VJMI01018148">
    <property type="protein sequence ID" value="KAF0711359.1"/>
    <property type="molecule type" value="Genomic_DNA"/>
</dbReference>
<organism evidence="3 4">
    <name type="scientific">Aphanomyces astaci</name>
    <name type="common">Crayfish plague agent</name>
    <dbReference type="NCBI Taxonomy" id="112090"/>
    <lineage>
        <taxon>Eukaryota</taxon>
        <taxon>Sar</taxon>
        <taxon>Stramenopiles</taxon>
        <taxon>Oomycota</taxon>
        <taxon>Saprolegniomycetes</taxon>
        <taxon>Saprolegniales</taxon>
        <taxon>Verrucalvaceae</taxon>
        <taxon>Aphanomyces</taxon>
    </lineage>
</organism>
<dbReference type="Gene3D" id="3.30.420.10">
    <property type="entry name" value="Ribonuclease H-like superfamily/Ribonuclease H"/>
    <property type="match status" value="1"/>
</dbReference>
<dbReference type="Proteomes" id="UP000469452">
    <property type="component" value="Unassembled WGS sequence"/>
</dbReference>
<name>A0A6A4ZIA5_APHAT</name>
<dbReference type="Pfam" id="PF24964">
    <property type="entry name" value="DUF7769"/>
    <property type="match status" value="1"/>
</dbReference>
<accession>A0A6A4ZIA5</accession>
<evidence type="ECO:0000313" key="4">
    <source>
        <dbReference type="Proteomes" id="UP000469452"/>
    </source>
</evidence>
<comment type="caution">
    <text evidence="3">The sequence shown here is derived from an EMBL/GenBank/DDBJ whole genome shotgun (WGS) entry which is preliminary data.</text>
</comment>
<dbReference type="VEuPathDB" id="FungiDB:H257_04187"/>
<dbReference type="VEuPathDB" id="FungiDB:H257_06736"/>
<proteinExistence type="predicted"/>
<feature type="compositionally biased region" description="Basic and acidic residues" evidence="1">
    <location>
        <begin position="17"/>
        <end position="27"/>
    </location>
</feature>
<protein>
    <recommendedName>
        <fullName evidence="2">DUF7769 domain-containing protein</fullName>
    </recommendedName>
</protein>
<gene>
    <name evidence="3" type="ORF">AaE_012229</name>
</gene>
<dbReference type="AlphaFoldDB" id="A0A6A4ZIA5"/>
<reference evidence="3 4" key="1">
    <citation type="submission" date="2019-06" db="EMBL/GenBank/DDBJ databases">
        <title>Genomics analysis of Aphanomyces spp. identifies a new class of oomycete effector associated with host adaptation.</title>
        <authorList>
            <person name="Gaulin E."/>
        </authorList>
    </citation>
    <scope>NUCLEOTIDE SEQUENCE [LARGE SCALE GENOMIC DNA]</scope>
    <source>
        <strain evidence="3 4">E</strain>
    </source>
</reference>
<feature type="domain" description="DUF7769" evidence="2">
    <location>
        <begin position="28"/>
        <end position="78"/>
    </location>
</feature>
<dbReference type="PANTHER" id="PTHR47169">
    <property type="entry name" value="OS01G0541250 PROTEIN"/>
    <property type="match status" value="1"/>
</dbReference>
<dbReference type="InterPro" id="IPR056671">
    <property type="entry name" value="DUF7769"/>
</dbReference>
<feature type="region of interest" description="Disordered" evidence="1">
    <location>
        <begin position="1"/>
        <end position="27"/>
    </location>
</feature>
<evidence type="ECO:0000313" key="3">
    <source>
        <dbReference type="EMBL" id="KAF0711359.1"/>
    </source>
</evidence>
<dbReference type="InterPro" id="IPR036397">
    <property type="entry name" value="RNaseH_sf"/>
</dbReference>
<evidence type="ECO:0000256" key="1">
    <source>
        <dbReference type="SAM" id="MobiDB-lite"/>
    </source>
</evidence>
<dbReference type="GO" id="GO:0003676">
    <property type="term" value="F:nucleic acid binding"/>
    <property type="evidence" value="ECO:0007669"/>
    <property type="project" value="InterPro"/>
</dbReference>
<evidence type="ECO:0000259" key="2">
    <source>
        <dbReference type="Pfam" id="PF24964"/>
    </source>
</evidence>